<sequence>MRRRFLKWMTGSFAVGTLAALGHGWLSPPQAAAANTGNLQEILEKGLYVRQQSQYDFIASIIFLVEHDKLSLKLVYSTFKWAMQYDKGRRYYYFELGMRKRALQQGVKI</sequence>
<name>A0A368KTK0_9BACT</name>
<reference evidence="1 2" key="1">
    <citation type="submission" date="2018-07" db="EMBL/GenBank/DDBJ databases">
        <title>Comparative genomes isolates from brazilian mangrove.</title>
        <authorList>
            <person name="De Araujo J.E."/>
            <person name="Taketani R.G."/>
            <person name="Silva M.C.P."/>
            <person name="Lourenco M.V."/>
            <person name="Oliveira V.M."/>
            <person name="Andreote F.D."/>
        </authorList>
    </citation>
    <scope>NUCLEOTIDE SEQUENCE [LARGE SCALE GENOMIC DNA]</scope>
    <source>
        <strain evidence="1 2">HEX PRIS-MGV</strain>
    </source>
</reference>
<organism evidence="1 2">
    <name type="scientific">Bremerella cremea</name>
    <dbReference type="NCBI Taxonomy" id="1031537"/>
    <lineage>
        <taxon>Bacteria</taxon>
        <taxon>Pseudomonadati</taxon>
        <taxon>Planctomycetota</taxon>
        <taxon>Planctomycetia</taxon>
        <taxon>Pirellulales</taxon>
        <taxon>Pirellulaceae</taxon>
        <taxon>Bremerella</taxon>
    </lineage>
</organism>
<evidence type="ECO:0000313" key="1">
    <source>
        <dbReference type="EMBL" id="RCS52956.1"/>
    </source>
</evidence>
<dbReference type="AlphaFoldDB" id="A0A368KTK0"/>
<gene>
    <name evidence="1" type="ORF">DTL42_09060</name>
</gene>
<proteinExistence type="predicted"/>
<comment type="caution">
    <text evidence="1">The sequence shown here is derived from an EMBL/GenBank/DDBJ whole genome shotgun (WGS) entry which is preliminary data.</text>
</comment>
<evidence type="ECO:0000313" key="2">
    <source>
        <dbReference type="Proteomes" id="UP000253562"/>
    </source>
</evidence>
<dbReference type="EMBL" id="QPEX01000011">
    <property type="protein sequence ID" value="RCS52956.1"/>
    <property type="molecule type" value="Genomic_DNA"/>
</dbReference>
<dbReference type="RefSeq" id="WP_114368380.1">
    <property type="nucleotide sequence ID" value="NZ_QPEX01000011.1"/>
</dbReference>
<dbReference type="Proteomes" id="UP000253562">
    <property type="component" value="Unassembled WGS sequence"/>
</dbReference>
<dbReference type="OrthoDB" id="283313at2"/>
<accession>A0A368KTK0</accession>
<protein>
    <submittedName>
        <fullName evidence="1">Uncharacterized protein</fullName>
    </submittedName>
</protein>